<dbReference type="STRING" id="36849.OXPF_05890"/>
<organism evidence="1 2">
    <name type="scientific">Oxobacter pfennigii</name>
    <dbReference type="NCBI Taxonomy" id="36849"/>
    <lineage>
        <taxon>Bacteria</taxon>
        <taxon>Bacillati</taxon>
        <taxon>Bacillota</taxon>
        <taxon>Clostridia</taxon>
        <taxon>Eubacteriales</taxon>
        <taxon>Clostridiaceae</taxon>
        <taxon>Oxobacter</taxon>
    </lineage>
</organism>
<keyword evidence="2" id="KW-1185">Reference proteome</keyword>
<protein>
    <submittedName>
        <fullName evidence="1">Uncharacterized protein</fullName>
    </submittedName>
</protein>
<reference evidence="1 2" key="1">
    <citation type="submission" date="2015-09" db="EMBL/GenBank/DDBJ databases">
        <title>Genome sequence of Oxobacter pfennigii DSM 3222.</title>
        <authorList>
            <person name="Poehlein A."/>
            <person name="Bengelsdorf F.R."/>
            <person name="Schiel-Bengelsdorf B."/>
            <person name="Duerre P."/>
            <person name="Daniel R."/>
        </authorList>
    </citation>
    <scope>NUCLEOTIDE SEQUENCE [LARGE SCALE GENOMIC DNA]</scope>
    <source>
        <strain evidence="1 2">DSM 3222</strain>
    </source>
</reference>
<dbReference type="AlphaFoldDB" id="A0A0N8NTU4"/>
<gene>
    <name evidence="1" type="ORF">OXPF_05890</name>
</gene>
<evidence type="ECO:0000313" key="2">
    <source>
        <dbReference type="Proteomes" id="UP000050326"/>
    </source>
</evidence>
<accession>A0A0N8NTU4</accession>
<dbReference type="EMBL" id="LKET01000019">
    <property type="protein sequence ID" value="KPU45800.1"/>
    <property type="molecule type" value="Genomic_DNA"/>
</dbReference>
<name>A0A0N8NTU4_9CLOT</name>
<evidence type="ECO:0000313" key="1">
    <source>
        <dbReference type="EMBL" id="KPU45800.1"/>
    </source>
</evidence>
<sequence length="115" mass="13093">MINDSDYSNFSLLDKKIENLAIVIAKTNNEEIVSQLRLLNENIGNVYKNKDSEDNNDLLGKISDKADKVNIIWDLVQKLIDLAIKVTVLWPVLKPFVILLIKCISNVDINPQMLQ</sequence>
<proteinExistence type="predicted"/>
<dbReference type="RefSeq" id="WP_054873715.1">
    <property type="nucleotide sequence ID" value="NZ_LKET01000019.1"/>
</dbReference>
<dbReference type="Proteomes" id="UP000050326">
    <property type="component" value="Unassembled WGS sequence"/>
</dbReference>
<comment type="caution">
    <text evidence="1">The sequence shown here is derived from an EMBL/GenBank/DDBJ whole genome shotgun (WGS) entry which is preliminary data.</text>
</comment>